<accession>A0AAE8YJ48</accession>
<organism evidence="1 2">
    <name type="scientific">Pseudomonas phage Eisa9</name>
    <dbReference type="NCBI Taxonomy" id="2900148"/>
    <lineage>
        <taxon>Viruses</taxon>
        <taxon>Duplodnaviria</taxon>
        <taxon>Heunggongvirae</taxon>
        <taxon>Uroviricota</taxon>
        <taxon>Caudoviricetes</taxon>
        <taxon>Autographivirales</taxon>
        <taxon>Autonotataviridae</taxon>
        <taxon>Pollyceevirus</taxon>
        <taxon>Pollyceevirus Eisa9</taxon>
    </lineage>
</organism>
<name>A0AAE8YJ48_9CAUD</name>
<keyword evidence="2" id="KW-1185">Reference proteome</keyword>
<protein>
    <submittedName>
        <fullName evidence="1">Uncharacterized protein</fullName>
    </submittedName>
</protein>
<dbReference type="EMBL" id="OL581612">
    <property type="protein sequence ID" value="UGL61116.1"/>
    <property type="molecule type" value="Genomic_DNA"/>
</dbReference>
<evidence type="ECO:0000313" key="1">
    <source>
        <dbReference type="EMBL" id="UGL61116.1"/>
    </source>
</evidence>
<reference evidence="1" key="1">
    <citation type="submission" date="2021-11" db="EMBL/GenBank/DDBJ databases">
        <title>Complete genome sequence of Pseudomonas phage Eisa9.</title>
        <authorList>
            <person name="Korniienko N."/>
            <person name="Kharina A."/>
            <person name="Zrelovs N."/>
            <person name="Jindrichova B."/>
            <person name="Moravec T."/>
            <person name="Budzanivska I."/>
            <person name="Burketova L."/>
            <person name="Kalachova T."/>
        </authorList>
    </citation>
    <scope>NUCLEOTIDE SEQUENCE</scope>
</reference>
<dbReference type="Proteomes" id="UP000828016">
    <property type="component" value="Segment"/>
</dbReference>
<evidence type="ECO:0000313" key="2">
    <source>
        <dbReference type="Proteomes" id="UP000828016"/>
    </source>
</evidence>
<proteinExistence type="predicted"/>
<sequence length="86" mass="9445">MRKQYQDSIKRNLTGPALFGLLARAGVPQVDHANSHKLERKVVGLNSNLEMRSTLGEGFTVERVEKLEDGSHAAHLVKSTGLNYAS</sequence>